<keyword evidence="9" id="KW-0573">Peptidoglycan synthesis</keyword>
<dbReference type="Gene3D" id="3.90.190.20">
    <property type="entry name" value="Mur ligase, C-terminal domain"/>
    <property type="match status" value="1"/>
</dbReference>
<comment type="catalytic activity">
    <reaction evidence="9">
        <text>UDP-N-acetyl-alpha-D-muramoyl-L-alanine + D-glutamate + ATP = UDP-N-acetyl-alpha-D-muramoyl-L-alanyl-D-glutamate + ADP + phosphate + H(+)</text>
        <dbReference type="Rhea" id="RHEA:16429"/>
        <dbReference type="ChEBI" id="CHEBI:15378"/>
        <dbReference type="ChEBI" id="CHEBI:29986"/>
        <dbReference type="ChEBI" id="CHEBI:30616"/>
        <dbReference type="ChEBI" id="CHEBI:43474"/>
        <dbReference type="ChEBI" id="CHEBI:83898"/>
        <dbReference type="ChEBI" id="CHEBI:83900"/>
        <dbReference type="ChEBI" id="CHEBI:456216"/>
        <dbReference type="EC" id="6.3.2.9"/>
    </reaction>
</comment>
<dbReference type="GO" id="GO:0005524">
    <property type="term" value="F:ATP binding"/>
    <property type="evidence" value="ECO:0007669"/>
    <property type="project" value="UniProtKB-UniRule"/>
</dbReference>
<organism evidence="11 12">
    <name type="scientific">Candidatus Nealsonbacteria bacterium CG23_combo_of_CG06-09_8_20_14_all_39_17</name>
    <dbReference type="NCBI Taxonomy" id="1974722"/>
    <lineage>
        <taxon>Bacteria</taxon>
        <taxon>Candidatus Nealsoniibacteriota</taxon>
    </lineage>
</organism>
<evidence type="ECO:0000256" key="9">
    <source>
        <dbReference type="HAMAP-Rule" id="MF_00639"/>
    </source>
</evidence>
<dbReference type="GO" id="GO:0005737">
    <property type="term" value="C:cytoplasm"/>
    <property type="evidence" value="ECO:0007669"/>
    <property type="project" value="UniProtKB-SubCell"/>
</dbReference>
<dbReference type="PROSITE" id="PS01011">
    <property type="entry name" value="FOLYLPOLYGLU_SYNT_1"/>
    <property type="match status" value="1"/>
</dbReference>
<evidence type="ECO:0000256" key="4">
    <source>
        <dbReference type="ARBA" id="ARBA00022598"/>
    </source>
</evidence>
<comment type="function">
    <text evidence="9">Cell wall formation. Catalyzes the addition of glutamate to the nucleotide precursor UDP-N-acetylmuramoyl-L-alanine (UMA).</text>
</comment>
<dbReference type="EMBL" id="PCRO01000020">
    <property type="protein sequence ID" value="PIP22897.1"/>
    <property type="molecule type" value="Genomic_DNA"/>
</dbReference>
<keyword evidence="4 9" id="KW-0436">Ligase</keyword>
<evidence type="ECO:0000256" key="5">
    <source>
        <dbReference type="ARBA" id="ARBA00022618"/>
    </source>
</evidence>
<comment type="subcellular location">
    <subcellularLocation>
        <location evidence="1 9">Cytoplasm</location>
    </subcellularLocation>
</comment>
<accession>A0A2G9YUJ6</accession>
<dbReference type="SUPFAM" id="SSF53244">
    <property type="entry name" value="MurD-like peptide ligases, peptide-binding domain"/>
    <property type="match status" value="1"/>
</dbReference>
<evidence type="ECO:0000313" key="11">
    <source>
        <dbReference type="EMBL" id="PIP22897.1"/>
    </source>
</evidence>
<evidence type="ECO:0000256" key="1">
    <source>
        <dbReference type="ARBA" id="ARBA00004496"/>
    </source>
</evidence>
<evidence type="ECO:0000259" key="10">
    <source>
        <dbReference type="Pfam" id="PF08245"/>
    </source>
</evidence>
<comment type="pathway">
    <text evidence="2 9">Cell wall biogenesis; peptidoglycan biosynthesis.</text>
</comment>
<reference evidence="11 12" key="1">
    <citation type="submission" date="2017-09" db="EMBL/GenBank/DDBJ databases">
        <title>Depth-based differentiation of microbial function through sediment-hosted aquifers and enrichment of novel symbionts in the deep terrestrial subsurface.</title>
        <authorList>
            <person name="Probst A.J."/>
            <person name="Ladd B."/>
            <person name="Jarett J.K."/>
            <person name="Geller-Mcgrath D.E."/>
            <person name="Sieber C.M."/>
            <person name="Emerson J.B."/>
            <person name="Anantharaman K."/>
            <person name="Thomas B.C."/>
            <person name="Malmstrom R."/>
            <person name="Stieglmeier M."/>
            <person name="Klingl A."/>
            <person name="Woyke T."/>
            <person name="Ryan C.M."/>
            <person name="Banfield J.F."/>
        </authorList>
    </citation>
    <scope>NUCLEOTIDE SEQUENCE [LARGE SCALE GENOMIC DNA]</scope>
    <source>
        <strain evidence="11">CG23_combo_of_CG06-09_8_20_14_all_39_17</strain>
    </source>
</reference>
<comment type="caution">
    <text evidence="11">The sequence shown here is derived from an EMBL/GenBank/DDBJ whole genome shotgun (WGS) entry which is preliminary data.</text>
</comment>
<comment type="similarity">
    <text evidence="9">Belongs to the MurCDEF family.</text>
</comment>
<feature type="domain" description="Mur ligase central" evidence="10">
    <location>
        <begin position="126"/>
        <end position="302"/>
    </location>
</feature>
<evidence type="ECO:0000256" key="2">
    <source>
        <dbReference type="ARBA" id="ARBA00004752"/>
    </source>
</evidence>
<keyword evidence="6 9" id="KW-0547">Nucleotide-binding</keyword>
<evidence type="ECO:0000256" key="6">
    <source>
        <dbReference type="ARBA" id="ARBA00022741"/>
    </source>
</evidence>
<evidence type="ECO:0000313" key="12">
    <source>
        <dbReference type="Proteomes" id="UP000229976"/>
    </source>
</evidence>
<name>A0A2G9YUJ6_9BACT</name>
<dbReference type="Pfam" id="PF08245">
    <property type="entry name" value="Mur_ligase_M"/>
    <property type="match status" value="1"/>
</dbReference>
<keyword evidence="5 9" id="KW-0132">Cell division</keyword>
<keyword evidence="3 9" id="KW-0963">Cytoplasm</keyword>
<dbReference type="GO" id="GO:0009252">
    <property type="term" value="P:peptidoglycan biosynthetic process"/>
    <property type="evidence" value="ECO:0007669"/>
    <property type="project" value="UniProtKB-UniRule"/>
</dbReference>
<dbReference type="SUPFAM" id="SSF53623">
    <property type="entry name" value="MurD-like peptide ligases, catalytic domain"/>
    <property type="match status" value="1"/>
</dbReference>
<dbReference type="GO" id="GO:0004326">
    <property type="term" value="F:tetrahydrofolylpolyglutamate synthase activity"/>
    <property type="evidence" value="ECO:0007669"/>
    <property type="project" value="InterPro"/>
</dbReference>
<dbReference type="GO" id="GO:0008764">
    <property type="term" value="F:UDP-N-acetylmuramoylalanine-D-glutamate ligase activity"/>
    <property type="evidence" value="ECO:0007669"/>
    <property type="project" value="UniProtKB-UniRule"/>
</dbReference>
<dbReference type="InterPro" id="IPR036615">
    <property type="entry name" value="Mur_ligase_C_dom_sf"/>
</dbReference>
<dbReference type="Gene3D" id="3.40.1190.10">
    <property type="entry name" value="Mur-like, catalytic domain"/>
    <property type="match status" value="1"/>
</dbReference>
<dbReference type="UniPathway" id="UPA00219"/>
<dbReference type="AlphaFoldDB" id="A0A2G9YUJ6"/>
<dbReference type="InterPro" id="IPR013221">
    <property type="entry name" value="Mur_ligase_cen"/>
</dbReference>
<dbReference type="PANTHER" id="PTHR43692:SF1">
    <property type="entry name" value="UDP-N-ACETYLMURAMOYLALANINE--D-GLUTAMATE LIGASE"/>
    <property type="match status" value="1"/>
</dbReference>
<gene>
    <name evidence="9" type="primary">murD</name>
    <name evidence="11" type="ORF">COX37_01595</name>
</gene>
<keyword evidence="9" id="KW-0133">Cell shape</keyword>
<dbReference type="HAMAP" id="MF_00639">
    <property type="entry name" value="MurD"/>
    <property type="match status" value="1"/>
</dbReference>
<dbReference type="GO" id="GO:0051301">
    <property type="term" value="P:cell division"/>
    <property type="evidence" value="ECO:0007669"/>
    <property type="project" value="UniProtKB-KW"/>
</dbReference>
<dbReference type="PANTHER" id="PTHR43692">
    <property type="entry name" value="UDP-N-ACETYLMURAMOYLALANINE--D-GLUTAMATE LIGASE"/>
    <property type="match status" value="1"/>
</dbReference>
<dbReference type="InterPro" id="IPR005762">
    <property type="entry name" value="MurD"/>
</dbReference>
<dbReference type="InterPro" id="IPR018109">
    <property type="entry name" value="Folylpolyglutamate_synth_CS"/>
</dbReference>
<evidence type="ECO:0000256" key="3">
    <source>
        <dbReference type="ARBA" id="ARBA00022490"/>
    </source>
</evidence>
<proteinExistence type="inferred from homology"/>
<evidence type="ECO:0000256" key="7">
    <source>
        <dbReference type="ARBA" id="ARBA00022840"/>
    </source>
</evidence>
<keyword evidence="8 9" id="KW-0131">Cell cycle</keyword>
<sequence length="471" mass="52950">MLREIKENLIRELGDKNILILGFGREGIDTFKFLRKLFPNKIIGIADKAKVISCKSQVSRLIGKDKKNRLHSGKDYLELMKKYDVVIKTPGIPIHLPEVEKAFREGKITSQTEIFLKNCPGTVVGITGTKGKSTTTSLIYNILKVAGPARTRHNFADVGGSDAGGLKAHLVGNIGKPVLSSLFSASKNDFYVYELSCYQLYNVKKSPHISVFLNVFPEHLDYYKNIEEYAISKLNIALWQDKEDFLVFNPQNDYLGKLISKNPIKSRKIDFNSVALGKIIKASEIPLKGEFNLKNVRASIATAKILGISDRNITKGIKTFKPLPHRLEYVGLYKGIKFYNDSLSTISETTMAAIDTFGKDLETIFLGGFDRNLTFESLAQKIIKSNIKNLILFPTTGEKIWQQIVSLNKGNGLQAFFVDNMKDGVSLAYKHTQKRKICLLSTASTSFSIFKDYKEKGNLFKKYVKIFGKKN</sequence>
<dbReference type="Gene3D" id="3.40.50.720">
    <property type="entry name" value="NAD(P)-binding Rossmann-like Domain"/>
    <property type="match status" value="1"/>
</dbReference>
<dbReference type="GO" id="GO:0071555">
    <property type="term" value="P:cell wall organization"/>
    <property type="evidence" value="ECO:0007669"/>
    <property type="project" value="UniProtKB-KW"/>
</dbReference>
<keyword evidence="9" id="KW-0961">Cell wall biogenesis/degradation</keyword>
<evidence type="ECO:0000256" key="8">
    <source>
        <dbReference type="ARBA" id="ARBA00023306"/>
    </source>
</evidence>
<dbReference type="InterPro" id="IPR036565">
    <property type="entry name" value="Mur-like_cat_sf"/>
</dbReference>
<dbReference type="Proteomes" id="UP000229976">
    <property type="component" value="Unassembled WGS sequence"/>
</dbReference>
<dbReference type="EC" id="6.3.2.9" evidence="9"/>
<dbReference type="GO" id="GO:0008360">
    <property type="term" value="P:regulation of cell shape"/>
    <property type="evidence" value="ECO:0007669"/>
    <property type="project" value="UniProtKB-KW"/>
</dbReference>
<protein>
    <recommendedName>
        <fullName evidence="9">UDP-N-acetylmuramoylalanine--D-glutamate ligase</fullName>
        <ecNumber evidence="9">6.3.2.9</ecNumber>
    </recommendedName>
    <alternativeName>
        <fullName evidence="9">D-glutamic acid-adding enzyme</fullName>
    </alternativeName>
    <alternativeName>
        <fullName evidence="9">UDP-N-acetylmuramoyl-L-alanyl-D-glutamate synthetase</fullName>
    </alternativeName>
</protein>
<keyword evidence="7 9" id="KW-0067">ATP-binding</keyword>
<feature type="binding site" evidence="9">
    <location>
        <begin position="128"/>
        <end position="134"/>
    </location>
    <ligand>
        <name>ATP</name>
        <dbReference type="ChEBI" id="CHEBI:30616"/>
    </ligand>
</feature>